<proteinExistence type="predicted"/>
<dbReference type="Proteomes" id="UP000447833">
    <property type="component" value="Unassembled WGS sequence"/>
</dbReference>
<name>A0A845F549_9BACL</name>
<dbReference type="RefSeq" id="WP_160921473.1">
    <property type="nucleotide sequence ID" value="NZ_WMEY01000010.1"/>
</dbReference>
<evidence type="ECO:0000313" key="2">
    <source>
        <dbReference type="Proteomes" id="UP000447833"/>
    </source>
</evidence>
<dbReference type="InterPro" id="IPR026838">
    <property type="entry name" value="YheC/D"/>
</dbReference>
<protein>
    <recommendedName>
        <fullName evidence="3">YheC/YheD family protein</fullName>
    </recommendedName>
</protein>
<dbReference type="AlphaFoldDB" id="A0A845F549"/>
<dbReference type="SUPFAM" id="SSF56059">
    <property type="entry name" value="Glutathione synthetase ATP-binding domain-like"/>
    <property type="match status" value="1"/>
</dbReference>
<organism evidence="1 2">
    <name type="scientific">Guptibacillus hwajinpoensis</name>
    <dbReference type="NCBI Taxonomy" id="208199"/>
    <lineage>
        <taxon>Bacteria</taxon>
        <taxon>Bacillati</taxon>
        <taxon>Bacillota</taxon>
        <taxon>Bacilli</taxon>
        <taxon>Bacillales</taxon>
        <taxon>Guptibacillaceae</taxon>
        <taxon>Guptibacillus</taxon>
    </lineage>
</organism>
<dbReference type="EMBL" id="WMEY01000010">
    <property type="protein sequence ID" value="MYL65806.1"/>
    <property type="molecule type" value="Genomic_DNA"/>
</dbReference>
<gene>
    <name evidence="1" type="ORF">GLW07_20800</name>
</gene>
<accession>A0A845F549</accession>
<reference evidence="1 2" key="1">
    <citation type="submission" date="2019-11" db="EMBL/GenBank/DDBJ databases">
        <title>Genome sequences of 17 halophilic strains isolated from different environments.</title>
        <authorList>
            <person name="Furrow R.E."/>
        </authorList>
    </citation>
    <scope>NUCLEOTIDE SEQUENCE [LARGE SCALE GENOMIC DNA]</scope>
    <source>
        <strain evidence="1 2">22506_14_FS</strain>
    </source>
</reference>
<dbReference type="Pfam" id="PF14398">
    <property type="entry name" value="ATPgrasp_YheCD"/>
    <property type="match status" value="1"/>
</dbReference>
<evidence type="ECO:0000313" key="1">
    <source>
        <dbReference type="EMBL" id="MYL65806.1"/>
    </source>
</evidence>
<sequence>MIELFYSHANKRWYQQSSYQSIYWGKEPNKLSPSPSFASSILKLQSSHDAIRPLVGILAGSNRKHHFSGNGPIFKAIQKELTDSGGLSYVFTPDDIHSSFITGYLYDHFSQKWTGYRFPYPNIVYNRIPDREEEHSDKVTAFFSLLKKKGIPYFNRSFFQKDHVLAHLSANEELLPFIPETASVTESNVEQFLNTHHSIFFKPTSGSKGRGIFKLNRVKTGFHYIDHERSNLFSTFSLLKEHLATQIGESYIMQRKIKLATHQGEAYDFRVLLQKPFKSWQVTGIGIRAAPPNGLTTHVPKGGRILPFHKVATQEDEAQLTALAIRTAEVLEEKEQMLECSLDIGKDQDGQLWIFEANAKPMRFDEPLIHQAFIRSLTTSFRTYSAY</sequence>
<dbReference type="Gene3D" id="3.30.470.20">
    <property type="entry name" value="ATP-grasp fold, B domain"/>
    <property type="match status" value="1"/>
</dbReference>
<comment type="caution">
    <text evidence="1">The sequence shown here is derived from an EMBL/GenBank/DDBJ whole genome shotgun (WGS) entry which is preliminary data.</text>
</comment>
<evidence type="ECO:0008006" key="3">
    <source>
        <dbReference type="Google" id="ProtNLM"/>
    </source>
</evidence>